<evidence type="ECO:0000313" key="3">
    <source>
        <dbReference type="EMBL" id="WUX51695.1"/>
    </source>
</evidence>
<evidence type="ECO:0000259" key="2">
    <source>
        <dbReference type="Pfam" id="PF03007"/>
    </source>
</evidence>
<gene>
    <name evidence="3" type="ORF">OG442_09170</name>
</gene>
<dbReference type="EMBL" id="CP109495">
    <property type="protein sequence ID" value="WUX51695.1"/>
    <property type="molecule type" value="Genomic_DNA"/>
</dbReference>
<feature type="compositionally biased region" description="Polar residues" evidence="1">
    <location>
        <begin position="155"/>
        <end position="164"/>
    </location>
</feature>
<dbReference type="Pfam" id="PF03007">
    <property type="entry name" value="WS_DGAT_cat"/>
    <property type="match status" value="1"/>
</dbReference>
<proteinExistence type="predicted"/>
<protein>
    <submittedName>
        <fullName evidence="3">Wax ester/triacylglycerol synthase family O-acyltransferase</fullName>
    </submittedName>
</protein>
<accession>A0ABZ2A309</accession>
<dbReference type="Proteomes" id="UP001432209">
    <property type="component" value="Chromosome"/>
</dbReference>
<reference evidence="3" key="1">
    <citation type="submission" date="2022-10" db="EMBL/GenBank/DDBJ databases">
        <title>The complete genomes of actinobacterial strains from the NBC collection.</title>
        <authorList>
            <person name="Joergensen T.S."/>
            <person name="Alvarez Arevalo M."/>
            <person name="Sterndorff E.B."/>
            <person name="Faurdal D."/>
            <person name="Vuksanovic O."/>
            <person name="Mourched A.-S."/>
            <person name="Charusanti P."/>
            <person name="Shaw S."/>
            <person name="Blin K."/>
            <person name="Weber T."/>
        </authorList>
    </citation>
    <scope>NUCLEOTIDE SEQUENCE</scope>
    <source>
        <strain evidence="3">NBC_01432</strain>
    </source>
</reference>
<dbReference type="SUPFAM" id="SSF52777">
    <property type="entry name" value="CoA-dependent acyltransferases"/>
    <property type="match status" value="1"/>
</dbReference>
<dbReference type="InterPro" id="IPR004255">
    <property type="entry name" value="O-acyltransferase_WSD1_N"/>
</dbReference>
<evidence type="ECO:0000256" key="1">
    <source>
        <dbReference type="SAM" id="MobiDB-lite"/>
    </source>
</evidence>
<organism evidence="3 4">
    <name type="scientific">Streptomyces niveus</name>
    <name type="common">Streptomyces spheroides</name>
    <dbReference type="NCBI Taxonomy" id="193462"/>
    <lineage>
        <taxon>Bacteria</taxon>
        <taxon>Bacillati</taxon>
        <taxon>Actinomycetota</taxon>
        <taxon>Actinomycetes</taxon>
        <taxon>Kitasatosporales</taxon>
        <taxon>Streptomycetaceae</taxon>
        <taxon>Streptomyces</taxon>
    </lineage>
</organism>
<dbReference type="RefSeq" id="WP_329075366.1">
    <property type="nucleotide sequence ID" value="NZ_CP109495.1"/>
</dbReference>
<sequence length="423" mass="46063">MSGTHQLAVGWAVRFRGEPPSPDTLRRHVRARLADLPTLTHRVEEGPGSRPCFVSVPELDPREHVRELVMRDPREQWQSCLQEVLTRPLPAGHRPPWDLWLIHGYGDGTGPPEYVLVFRIHHALEDGAGHHYVLRTLFTPRIAPQGSRRVADTPARTSADTSAHASGPAEGGGRVSSRAVLGIAGDVARSLRGNGNWAVLRRPPTGKLATAVGTAATRRLLALSRALDTDISVVFLTALTGAMRAVAVAEEERPAPLALLWPLTVRTGGERGAVGNYLTMVRLRLPCAEPLPLRRLASLSRQLEAGRVERRMRTSRALMRRAPLPMSLGTLRLLMRPRHASLTGTYFPAALPQPALGEARLDGALGLGAPLPGQLCHLTLLRYRSECTLSVVHDTAFARGADLPELWLAALAELEAAVRDARE</sequence>
<name>A0ABZ2A309_STRNV</name>
<feature type="region of interest" description="Disordered" evidence="1">
    <location>
        <begin position="145"/>
        <end position="175"/>
    </location>
</feature>
<evidence type="ECO:0000313" key="4">
    <source>
        <dbReference type="Proteomes" id="UP001432209"/>
    </source>
</evidence>
<dbReference type="InterPro" id="IPR023213">
    <property type="entry name" value="CAT-like_dom_sf"/>
</dbReference>
<dbReference type="Gene3D" id="3.30.559.10">
    <property type="entry name" value="Chloramphenicol acetyltransferase-like domain"/>
    <property type="match status" value="1"/>
</dbReference>
<keyword evidence="4" id="KW-1185">Reference proteome</keyword>
<feature type="domain" description="O-acyltransferase WSD1-like N-terminal" evidence="2">
    <location>
        <begin position="22"/>
        <end position="193"/>
    </location>
</feature>